<feature type="active site" description="Proton acceptor" evidence="7">
    <location>
        <position position="536"/>
    </location>
</feature>
<feature type="compositionally biased region" description="Low complexity" evidence="10">
    <location>
        <begin position="43"/>
        <end position="55"/>
    </location>
</feature>
<sequence>MTDGGGTVAGESPDRSEQRKPSGGTANGGADPRLAMADRSDASDTPDTTDAPDAPEVLARESGTETGSADADRELRSAVAAWVASAGDGRDDGGREGDRDSSAADRTVETAVLPGAAAEETAVLPEIRRRPGKGGETDQADQGATGGEAGKAEGSGDGPAAPGEGKAAAEPDAEAAPDVKDAEPDVKKDEPDVKDAAPDVEPDPDVKKDEPEAGSEPGPAEDDAQETKPVAKATAKAASAAGRVVDHPTTALRTPPAPRAEPDSGAKGAKAAKAAKGAAADKAADKAVEKAPGGTEEDKGGSEGDPAKGVAKDARKDAGKKKDTETDTETDAERTSTFVPLRTDDIRRPAVPRSRNETSGAAPATPGSERSGKTAGAKPEERPGGKKSAEEPVEKPVEEKPGAGKRPEKSGGAAEATGAAATADPERTSQQPLPPLDLLAQLTNTPLTPFRAVVRRVKIWTPLVVLLLIVLAVAQVLRPLPAPELKLSGDPAFTFKGDAVDLKFPGEGQGAVAVDGVGTVATYGDQKPRPIASVTKAMTAYVILREKPLTGKGQGDRITIDQRTEDEYHSGKNSESVVEVKAGQKYTQRQLLELLMIPSANNVARLLARWHAGSEAAFVKKMQAAADDLGMKDTVYTDPSGLRSTTVSTPLDQLKLAEAAMQDEVFREIVNTTKLKVPGIERTIYNSADKALLLDGVGGIKTGSSTPAGGNLLWSANAEVDGEIHRVYGATFDVHDAGRLDEKLELAVDHSIRVIEAAQQAVTSDTVIKKGTVVGRVDDGLGGTTPVVATEDLKAIGWAGHRAEISIDGAGSPVPGTGAAGDVVGRITVGTGEGRLTAPVALQRELVEPGVLDKLTRIG</sequence>
<dbReference type="eggNOG" id="COG1686">
    <property type="taxonomic scope" value="Bacteria"/>
</dbReference>
<dbReference type="InterPro" id="IPR012338">
    <property type="entry name" value="Beta-lactam/transpept-like"/>
</dbReference>
<dbReference type="GO" id="GO:0008360">
    <property type="term" value="P:regulation of cell shape"/>
    <property type="evidence" value="ECO:0007669"/>
    <property type="project" value="UniProtKB-KW"/>
</dbReference>
<name>E2Q169_STRCL</name>
<evidence type="ECO:0000256" key="2">
    <source>
        <dbReference type="ARBA" id="ARBA00022729"/>
    </source>
</evidence>
<keyword evidence="12" id="KW-0121">Carboxypeptidase</keyword>
<evidence type="ECO:0000256" key="6">
    <source>
        <dbReference type="ARBA" id="ARBA00023316"/>
    </source>
</evidence>
<feature type="active site" description="Acyl-ester intermediate" evidence="7">
    <location>
        <position position="533"/>
    </location>
</feature>
<dbReference type="GO" id="GO:0071555">
    <property type="term" value="P:cell wall organization"/>
    <property type="evidence" value="ECO:0007669"/>
    <property type="project" value="UniProtKB-KW"/>
</dbReference>
<evidence type="ECO:0000256" key="7">
    <source>
        <dbReference type="PIRSR" id="PIRSR618044-1"/>
    </source>
</evidence>
<keyword evidence="5" id="KW-0573">Peptidoglycan synthesis</keyword>
<dbReference type="Pfam" id="PF00768">
    <property type="entry name" value="Peptidase_S11"/>
    <property type="match status" value="1"/>
</dbReference>
<feature type="compositionally biased region" description="Low complexity" evidence="10">
    <location>
        <begin position="158"/>
        <end position="176"/>
    </location>
</feature>
<keyword evidence="2" id="KW-0732">Signal</keyword>
<evidence type="ECO:0000259" key="11">
    <source>
        <dbReference type="Pfam" id="PF00768"/>
    </source>
</evidence>
<keyword evidence="13" id="KW-1185">Reference proteome</keyword>
<dbReference type="GO" id="GO:0006508">
    <property type="term" value="P:proteolysis"/>
    <property type="evidence" value="ECO:0007669"/>
    <property type="project" value="InterPro"/>
</dbReference>
<evidence type="ECO:0000256" key="10">
    <source>
        <dbReference type="SAM" id="MobiDB-lite"/>
    </source>
</evidence>
<dbReference type="EMBL" id="CM000913">
    <property type="protein sequence ID" value="EFG08574.1"/>
    <property type="molecule type" value="Genomic_DNA"/>
</dbReference>
<keyword evidence="12" id="KW-0645">Protease</keyword>
<dbReference type="GO" id="GO:0009252">
    <property type="term" value="P:peptidoglycan biosynthetic process"/>
    <property type="evidence" value="ECO:0007669"/>
    <property type="project" value="UniProtKB-KW"/>
</dbReference>
<evidence type="ECO:0000256" key="5">
    <source>
        <dbReference type="ARBA" id="ARBA00022984"/>
    </source>
</evidence>
<keyword evidence="6" id="KW-0961">Cell wall biogenesis/degradation</keyword>
<keyword evidence="4" id="KW-0133">Cell shape</keyword>
<dbReference type="InterPro" id="IPR018044">
    <property type="entry name" value="Peptidase_S11"/>
</dbReference>
<comment type="similarity">
    <text evidence="1 9">Belongs to the peptidase S11 family.</text>
</comment>
<feature type="compositionally biased region" description="Basic and acidic residues" evidence="10">
    <location>
        <begin position="126"/>
        <end position="136"/>
    </location>
</feature>
<feature type="compositionally biased region" description="Low complexity" evidence="10">
    <location>
        <begin position="231"/>
        <end position="241"/>
    </location>
</feature>
<dbReference type="AlphaFoldDB" id="E2Q169"/>
<feature type="compositionally biased region" description="Low complexity" evidence="10">
    <location>
        <begin position="411"/>
        <end position="423"/>
    </location>
</feature>
<dbReference type="eggNOG" id="COG3115">
    <property type="taxonomic scope" value="Bacteria"/>
</dbReference>
<evidence type="ECO:0000256" key="1">
    <source>
        <dbReference type="ARBA" id="ARBA00007164"/>
    </source>
</evidence>
<keyword evidence="3" id="KW-0378">Hydrolase</keyword>
<dbReference type="PANTHER" id="PTHR21581">
    <property type="entry name" value="D-ALANYL-D-ALANINE CARBOXYPEPTIDASE"/>
    <property type="match status" value="1"/>
</dbReference>
<gene>
    <name evidence="12" type="ORF">SCLAV_3502</name>
</gene>
<proteinExistence type="inferred from homology"/>
<dbReference type="SUPFAM" id="SSF56601">
    <property type="entry name" value="beta-lactamase/transpeptidase-like"/>
    <property type="match status" value="1"/>
</dbReference>
<dbReference type="PANTHER" id="PTHR21581:SF33">
    <property type="entry name" value="D-ALANYL-D-ALANINE CARBOXYPEPTIDASE DACB"/>
    <property type="match status" value="1"/>
</dbReference>
<reference evidence="12 13" key="1">
    <citation type="journal article" date="2010" name="Genome Biol. Evol.">
        <title>The sequence of a 1.8-mb bacterial linear plasmid reveals a rich evolutionary reservoir of secondary metabolic pathways.</title>
        <authorList>
            <person name="Medema M.H."/>
            <person name="Trefzer A."/>
            <person name="Kovalchuk A."/>
            <person name="van den Berg M."/>
            <person name="Mueller U."/>
            <person name="Heijne W."/>
            <person name="Wu L."/>
            <person name="Alam M.T."/>
            <person name="Ronning C.M."/>
            <person name="Nierman W.C."/>
            <person name="Bovenberg R.A.L."/>
            <person name="Breitling R."/>
            <person name="Takano E."/>
        </authorList>
    </citation>
    <scope>NUCLEOTIDE SEQUENCE [LARGE SCALE GENOMIC DNA]</scope>
    <source>
        <strain evidence="13">ATCC 27064 / DSM 738 / JCM 4710 / NBRC 13307 / NCIMB 12785 / NRRL 3585 / VKM Ac-602</strain>
    </source>
</reference>
<feature type="compositionally biased region" description="Low complexity" evidence="10">
    <location>
        <begin position="265"/>
        <end position="281"/>
    </location>
</feature>
<feature type="binding site" evidence="8">
    <location>
        <position position="701"/>
    </location>
    <ligand>
        <name>substrate</name>
    </ligand>
</feature>
<feature type="domain" description="Peptidase S11 D-alanyl-D-alanine carboxypeptidase A N-terminal" evidence="11">
    <location>
        <begin position="526"/>
        <end position="719"/>
    </location>
</feature>
<accession>E2Q169</accession>
<dbReference type="Gene3D" id="3.40.710.10">
    <property type="entry name" value="DD-peptidase/beta-lactamase superfamily"/>
    <property type="match status" value="1"/>
</dbReference>
<evidence type="ECO:0000256" key="4">
    <source>
        <dbReference type="ARBA" id="ARBA00022960"/>
    </source>
</evidence>
<feature type="active site" evidence="7">
    <location>
        <position position="599"/>
    </location>
</feature>
<dbReference type="STRING" id="1901.BB341_11185"/>
<feature type="compositionally biased region" description="Basic and acidic residues" evidence="10">
    <location>
        <begin position="296"/>
        <end position="325"/>
    </location>
</feature>
<feature type="compositionally biased region" description="Basic and acidic residues" evidence="10">
    <location>
        <begin position="177"/>
        <end position="197"/>
    </location>
</feature>
<dbReference type="Proteomes" id="UP000002357">
    <property type="component" value="Chromosome"/>
</dbReference>
<dbReference type="GeneID" id="93729993"/>
<protein>
    <submittedName>
        <fullName evidence="12">D-alanyl-D-alanine carboxypeptidase</fullName>
    </submittedName>
</protein>
<dbReference type="InterPro" id="IPR001967">
    <property type="entry name" value="Peptidase_S11_N"/>
</dbReference>
<evidence type="ECO:0000256" key="9">
    <source>
        <dbReference type="RuleBase" id="RU004016"/>
    </source>
</evidence>
<feature type="compositionally biased region" description="Basic and acidic residues" evidence="10">
    <location>
        <begin position="378"/>
        <end position="409"/>
    </location>
</feature>
<evidence type="ECO:0000256" key="8">
    <source>
        <dbReference type="PIRSR" id="PIRSR618044-2"/>
    </source>
</evidence>
<feature type="compositionally biased region" description="Gly residues" evidence="10">
    <location>
        <begin position="144"/>
        <end position="157"/>
    </location>
</feature>
<dbReference type="RefSeq" id="WP_003961441.1">
    <property type="nucleotide sequence ID" value="NZ_CM000913.1"/>
</dbReference>
<evidence type="ECO:0000313" key="13">
    <source>
        <dbReference type="Proteomes" id="UP000002357"/>
    </source>
</evidence>
<dbReference type="GO" id="GO:0009002">
    <property type="term" value="F:serine-type D-Ala-D-Ala carboxypeptidase activity"/>
    <property type="evidence" value="ECO:0007669"/>
    <property type="project" value="InterPro"/>
</dbReference>
<evidence type="ECO:0000256" key="3">
    <source>
        <dbReference type="ARBA" id="ARBA00022801"/>
    </source>
</evidence>
<evidence type="ECO:0000313" key="12">
    <source>
        <dbReference type="EMBL" id="EFG08574.1"/>
    </source>
</evidence>
<dbReference type="PRINTS" id="PR00725">
    <property type="entry name" value="DADACBPTASE1"/>
</dbReference>
<feature type="compositionally biased region" description="Basic and acidic residues" evidence="10">
    <location>
        <begin position="88"/>
        <end position="108"/>
    </location>
</feature>
<feature type="region of interest" description="Disordered" evidence="10">
    <location>
        <begin position="1"/>
        <end position="433"/>
    </location>
</feature>
<organism evidence="12 13">
    <name type="scientific">Streptomyces clavuligerus</name>
    <dbReference type="NCBI Taxonomy" id="1901"/>
    <lineage>
        <taxon>Bacteria</taxon>
        <taxon>Bacillati</taxon>
        <taxon>Actinomycetota</taxon>
        <taxon>Actinomycetes</taxon>
        <taxon>Kitasatosporales</taxon>
        <taxon>Streptomycetaceae</taxon>
        <taxon>Streptomyces</taxon>
    </lineage>
</organism>